<evidence type="ECO:0000313" key="2">
    <source>
        <dbReference type="EMBL" id="WAH43408.1"/>
    </source>
</evidence>
<keyword evidence="3" id="KW-1185">Reference proteome</keyword>
<evidence type="ECO:0000313" key="3">
    <source>
        <dbReference type="Proteomes" id="UP001164761"/>
    </source>
</evidence>
<reference evidence="2" key="1">
    <citation type="submission" date="2022-08" db="EMBL/GenBank/DDBJ databases">
        <title>Alicyclobacillus fastidiosus DSM 17978, complete genome.</title>
        <authorList>
            <person name="Wang Q."/>
            <person name="Cai R."/>
            <person name="Wang Z."/>
        </authorList>
    </citation>
    <scope>NUCLEOTIDE SEQUENCE</scope>
    <source>
        <strain evidence="2">DSM 17978</strain>
    </source>
</reference>
<organism evidence="2 3">
    <name type="scientific">Alicyclobacillus fastidiosus</name>
    <dbReference type="NCBI Taxonomy" id="392011"/>
    <lineage>
        <taxon>Bacteria</taxon>
        <taxon>Bacillati</taxon>
        <taxon>Bacillota</taxon>
        <taxon>Bacilli</taxon>
        <taxon>Bacillales</taxon>
        <taxon>Alicyclobacillaceae</taxon>
        <taxon>Alicyclobacillus</taxon>
    </lineage>
</organism>
<feature type="domain" description="Peptidase S9 prolyl oligopeptidase catalytic" evidence="1">
    <location>
        <begin position="42"/>
        <end position="127"/>
    </location>
</feature>
<dbReference type="InterPro" id="IPR001375">
    <property type="entry name" value="Peptidase_S9_cat"/>
</dbReference>
<dbReference type="Proteomes" id="UP001164761">
    <property type="component" value="Chromosome"/>
</dbReference>
<evidence type="ECO:0000259" key="1">
    <source>
        <dbReference type="Pfam" id="PF00326"/>
    </source>
</evidence>
<dbReference type="EMBL" id="CP104067">
    <property type="protein sequence ID" value="WAH43408.1"/>
    <property type="molecule type" value="Genomic_DNA"/>
</dbReference>
<name>A0ABY6ZKE6_9BACL</name>
<proteinExistence type="predicted"/>
<dbReference type="Pfam" id="PF00326">
    <property type="entry name" value="Peptidase_S9"/>
    <property type="match status" value="1"/>
</dbReference>
<dbReference type="InterPro" id="IPR029058">
    <property type="entry name" value="AB_hydrolase_fold"/>
</dbReference>
<protein>
    <submittedName>
        <fullName evidence="2">Prolyl oligopeptidase family serine peptidase</fullName>
    </submittedName>
</protein>
<gene>
    <name evidence="2" type="ORF">NZD89_08480</name>
</gene>
<dbReference type="Gene3D" id="3.40.50.1820">
    <property type="entry name" value="alpha/beta hydrolase"/>
    <property type="match status" value="1"/>
</dbReference>
<sequence>MREATANGGVSSVTVGRIDFGNDVLNDCYRLGTACYLGYGLTPSFFDSLAAHHPLEAAKHFAGRALVVHGTSDEEIPVSDCSLYFDAFGSSAQTCRAEVLREADHTYSSGDSSEKLRRLTLDWLNQVHHFKAAAGLS</sequence>
<dbReference type="RefSeq" id="WP_268007287.1">
    <property type="nucleotide sequence ID" value="NZ_BSUT01000001.1"/>
</dbReference>
<accession>A0ABY6ZKE6</accession>
<dbReference type="SUPFAM" id="SSF53474">
    <property type="entry name" value="alpha/beta-Hydrolases"/>
    <property type="match status" value="1"/>
</dbReference>